<feature type="domain" description="Homeobox" evidence="7">
    <location>
        <begin position="87"/>
        <end position="142"/>
    </location>
</feature>
<dbReference type="CDD" id="cd00086">
    <property type="entry name" value="homeodomain"/>
    <property type="match status" value="2"/>
</dbReference>
<dbReference type="SMART" id="SM00389">
    <property type="entry name" value="HOX"/>
    <property type="match status" value="2"/>
</dbReference>
<evidence type="ECO:0000313" key="8">
    <source>
        <dbReference type="Ensembl" id="ENSPEMP00000032076.1"/>
    </source>
</evidence>
<reference evidence="8" key="3">
    <citation type="submission" date="2025-09" db="UniProtKB">
        <authorList>
            <consortium name="Ensembl"/>
        </authorList>
    </citation>
    <scope>IDENTIFICATION</scope>
</reference>
<dbReference type="InterPro" id="IPR051306">
    <property type="entry name" value="Homeobox_regulator"/>
</dbReference>
<evidence type="ECO:0000256" key="6">
    <source>
        <dbReference type="RuleBase" id="RU000682"/>
    </source>
</evidence>
<dbReference type="InterPro" id="IPR009057">
    <property type="entry name" value="Homeodomain-like_sf"/>
</dbReference>
<dbReference type="Pfam" id="PF00046">
    <property type="entry name" value="Homeodomain"/>
    <property type="match status" value="2"/>
</dbReference>
<keyword evidence="3 5" id="KW-0371">Homeobox</keyword>
<dbReference type="GO" id="GO:0000981">
    <property type="term" value="F:DNA-binding transcription factor activity, RNA polymerase II-specific"/>
    <property type="evidence" value="ECO:0007669"/>
    <property type="project" value="TreeGrafter"/>
</dbReference>
<feature type="DNA-binding region" description="Homeobox" evidence="5">
    <location>
        <begin position="20"/>
        <end position="79"/>
    </location>
</feature>
<evidence type="ECO:0000256" key="4">
    <source>
        <dbReference type="ARBA" id="ARBA00023242"/>
    </source>
</evidence>
<proteinExistence type="predicted"/>
<feature type="DNA-binding region" description="Homeobox" evidence="5">
    <location>
        <begin position="89"/>
        <end position="143"/>
    </location>
</feature>
<keyword evidence="9" id="KW-1185">Reference proteome</keyword>
<accession>A0A8C8UJ08</accession>
<comment type="subcellular location">
    <subcellularLocation>
        <location evidence="1 5 6">Nucleus</location>
    </subcellularLocation>
</comment>
<dbReference type="Gene3D" id="1.10.10.60">
    <property type="entry name" value="Homeodomain-like"/>
    <property type="match status" value="2"/>
</dbReference>
<name>A0A8C8UJ08_PERMB</name>
<dbReference type="GO" id="GO:0000977">
    <property type="term" value="F:RNA polymerase II transcription regulatory region sequence-specific DNA binding"/>
    <property type="evidence" value="ECO:0007669"/>
    <property type="project" value="TreeGrafter"/>
</dbReference>
<dbReference type="PANTHER" id="PTHR46123">
    <property type="entry name" value="MIX-TYPE HOMEOBOX GENE 1-RELATED"/>
    <property type="match status" value="1"/>
</dbReference>
<sequence length="166" mass="18880">MGRQILSLPSPPASFPVSSPADAQTVWKARQQDDLLTAFANNLYPSIRARQVLAREMGLPESHIRMWFQNHRNRMREAPGARSLYEEGHTRLCTQLSSAHLTILLQGFEKDPCPKYTSRMKLAQETGLPENAIHIWYQNRRACHPGRGRGRVRVQDSMVQLPPGQP</sequence>
<evidence type="ECO:0000256" key="3">
    <source>
        <dbReference type="ARBA" id="ARBA00023155"/>
    </source>
</evidence>
<dbReference type="AlphaFoldDB" id="A0A8C8UJ08"/>
<dbReference type="InterPro" id="IPR001356">
    <property type="entry name" value="HD"/>
</dbReference>
<dbReference type="PROSITE" id="PS50071">
    <property type="entry name" value="HOMEOBOX_2"/>
    <property type="match status" value="2"/>
</dbReference>
<dbReference type="GeneTree" id="ENSGT00940000154537"/>
<keyword evidence="2 5" id="KW-0238">DNA-binding</keyword>
<dbReference type="GO" id="GO:0005634">
    <property type="term" value="C:nucleus"/>
    <property type="evidence" value="ECO:0007669"/>
    <property type="project" value="UniProtKB-SubCell"/>
</dbReference>
<evidence type="ECO:0000256" key="5">
    <source>
        <dbReference type="PROSITE-ProRule" id="PRU00108"/>
    </source>
</evidence>
<reference evidence="9" key="1">
    <citation type="submission" date="2018-10" db="EMBL/GenBank/DDBJ databases">
        <title>Improved assembly of the deer mouse Peromyscus maniculatus genome.</title>
        <authorList>
            <person name="Lassance J.-M."/>
            <person name="Hoekstra H.E."/>
        </authorList>
    </citation>
    <scope>NUCLEOTIDE SEQUENCE [LARGE SCALE GENOMIC DNA]</scope>
</reference>
<dbReference type="SUPFAM" id="SSF46689">
    <property type="entry name" value="Homeodomain-like"/>
    <property type="match status" value="2"/>
</dbReference>
<organism evidence="8 9">
    <name type="scientific">Peromyscus maniculatus bairdii</name>
    <name type="common">Prairie deer mouse</name>
    <dbReference type="NCBI Taxonomy" id="230844"/>
    <lineage>
        <taxon>Eukaryota</taxon>
        <taxon>Metazoa</taxon>
        <taxon>Chordata</taxon>
        <taxon>Craniata</taxon>
        <taxon>Vertebrata</taxon>
        <taxon>Euteleostomi</taxon>
        <taxon>Mammalia</taxon>
        <taxon>Eutheria</taxon>
        <taxon>Euarchontoglires</taxon>
        <taxon>Glires</taxon>
        <taxon>Rodentia</taxon>
        <taxon>Myomorpha</taxon>
        <taxon>Muroidea</taxon>
        <taxon>Cricetidae</taxon>
        <taxon>Neotominae</taxon>
        <taxon>Peromyscus</taxon>
    </lineage>
</organism>
<evidence type="ECO:0000313" key="9">
    <source>
        <dbReference type="Proteomes" id="UP000694547"/>
    </source>
</evidence>
<dbReference type="Proteomes" id="UP000694547">
    <property type="component" value="Unassembled WGS sequence"/>
</dbReference>
<evidence type="ECO:0000256" key="1">
    <source>
        <dbReference type="ARBA" id="ARBA00004123"/>
    </source>
</evidence>
<feature type="domain" description="Homeobox" evidence="7">
    <location>
        <begin position="18"/>
        <end position="78"/>
    </location>
</feature>
<dbReference type="Ensembl" id="ENSPEMT00000036916.1">
    <property type="protein sequence ID" value="ENSPEMP00000032076.1"/>
    <property type="gene ID" value="ENSPEMG00000024983.1"/>
</dbReference>
<evidence type="ECO:0000256" key="2">
    <source>
        <dbReference type="ARBA" id="ARBA00023125"/>
    </source>
</evidence>
<reference evidence="8" key="2">
    <citation type="submission" date="2025-08" db="UniProtKB">
        <authorList>
            <consortium name="Ensembl"/>
        </authorList>
    </citation>
    <scope>IDENTIFICATION</scope>
</reference>
<keyword evidence="4 5" id="KW-0539">Nucleus</keyword>
<dbReference type="PANTHER" id="PTHR46123:SF4">
    <property type="entry name" value="MIX-TYPE HOMEOBOX GENE 1-RELATED"/>
    <property type="match status" value="1"/>
</dbReference>
<evidence type="ECO:0000259" key="7">
    <source>
        <dbReference type="PROSITE" id="PS50071"/>
    </source>
</evidence>
<protein>
    <recommendedName>
        <fullName evidence="7">Homeobox domain-containing protein</fullName>
    </recommendedName>
</protein>